<gene>
    <name evidence="2" type="ORF">BRZCDTV_150</name>
</gene>
<keyword evidence="1 2" id="KW-0812">Transmembrane</keyword>
<sequence length="90" mass="10272">MEVIPTKLAGNSEQDRPKYPYVAWFIILAFVFWLVYITISDGYTDDDDENTKDDNTDTKQPNQVKKYLTINSILFSVLAASFILAVARFG</sequence>
<evidence type="ECO:0000313" key="3">
    <source>
        <dbReference type="Proteomes" id="UP000273054"/>
    </source>
</evidence>
<keyword evidence="3" id="KW-1185">Reference proteome</keyword>
<proteinExistence type="predicted"/>
<name>A0A2R8FDK5_9VIRU</name>
<feature type="transmembrane region" description="Helical" evidence="1">
    <location>
        <begin position="67"/>
        <end position="87"/>
    </location>
</feature>
<feature type="transmembrane region" description="Helical" evidence="1">
    <location>
        <begin position="21"/>
        <end position="39"/>
    </location>
</feature>
<keyword evidence="1" id="KW-1133">Transmembrane helix</keyword>
<organism evidence="2">
    <name type="scientific">Brazilian cedratvirus IHUMI</name>
    <dbReference type="NCBI Taxonomy" id="2126980"/>
    <lineage>
        <taxon>Viruses</taxon>
        <taxon>Pithoviruses</taxon>
        <taxon>Orthocedratvirinae</taxon>
        <taxon>Alphacedratvirus</taxon>
        <taxon>Alphacedratvirus brasiliense</taxon>
    </lineage>
</organism>
<accession>A0A2R8FDK5</accession>
<reference evidence="2" key="1">
    <citation type="submission" date="2018-03" db="EMBL/GenBank/DDBJ databases">
        <authorList>
            <consortium name="Urmite Genomes"/>
        </authorList>
    </citation>
    <scope>NUCLEOTIDE SEQUENCE [LARGE SCALE GENOMIC DNA]</scope>
    <source>
        <strain evidence="2">IHUMI-27.7</strain>
    </source>
</reference>
<dbReference type="Proteomes" id="UP000273054">
    <property type="component" value="Segment"/>
</dbReference>
<evidence type="ECO:0000313" key="2">
    <source>
        <dbReference type="EMBL" id="SPN79087.1"/>
    </source>
</evidence>
<protein>
    <submittedName>
        <fullName evidence="2">Transmembrane domain-containing protein</fullName>
    </submittedName>
</protein>
<dbReference type="EMBL" id="LT994651">
    <property type="protein sequence ID" value="SPN79087.1"/>
    <property type="molecule type" value="Genomic_DNA"/>
</dbReference>
<keyword evidence="1" id="KW-0472">Membrane</keyword>
<evidence type="ECO:0000256" key="1">
    <source>
        <dbReference type="SAM" id="Phobius"/>
    </source>
</evidence>